<feature type="region of interest" description="Disordered" evidence="1">
    <location>
        <begin position="99"/>
        <end position="124"/>
    </location>
</feature>
<reference evidence="3" key="1">
    <citation type="submission" date="2025-08" db="UniProtKB">
        <authorList>
            <consortium name="Ensembl"/>
        </authorList>
    </citation>
    <scope>IDENTIFICATION</scope>
</reference>
<feature type="transmembrane region" description="Helical" evidence="2">
    <location>
        <begin position="74"/>
        <end position="95"/>
    </location>
</feature>
<protein>
    <submittedName>
        <fullName evidence="3">Uncharacterized protein</fullName>
    </submittedName>
</protein>
<feature type="region of interest" description="Disordered" evidence="1">
    <location>
        <begin position="1"/>
        <end position="51"/>
    </location>
</feature>
<organism evidence="3 4">
    <name type="scientific">Cyprinus carpio carpio</name>
    <dbReference type="NCBI Taxonomy" id="630221"/>
    <lineage>
        <taxon>Eukaryota</taxon>
        <taxon>Metazoa</taxon>
        <taxon>Chordata</taxon>
        <taxon>Craniata</taxon>
        <taxon>Vertebrata</taxon>
        <taxon>Euteleostomi</taxon>
        <taxon>Actinopterygii</taxon>
        <taxon>Neopterygii</taxon>
        <taxon>Teleostei</taxon>
        <taxon>Ostariophysi</taxon>
        <taxon>Cypriniformes</taxon>
        <taxon>Cyprinidae</taxon>
        <taxon>Cyprininae</taxon>
        <taxon>Cyprinus</taxon>
    </lineage>
</organism>
<evidence type="ECO:0000256" key="1">
    <source>
        <dbReference type="SAM" id="MobiDB-lite"/>
    </source>
</evidence>
<dbReference type="AlphaFoldDB" id="A0A9J7Y540"/>
<dbReference type="Proteomes" id="UP001108240">
    <property type="component" value="Unplaced"/>
</dbReference>
<keyword evidence="2" id="KW-0812">Transmembrane</keyword>
<dbReference type="GeneTree" id="ENSGT00510000049375"/>
<proteinExistence type="predicted"/>
<keyword evidence="2" id="KW-0472">Membrane</keyword>
<name>A0A9J7Y540_CYPCA</name>
<evidence type="ECO:0000313" key="4">
    <source>
        <dbReference type="Proteomes" id="UP001108240"/>
    </source>
</evidence>
<evidence type="ECO:0000313" key="3">
    <source>
        <dbReference type="Ensembl" id="ENSCCRP00000113903.1"/>
    </source>
</evidence>
<dbReference type="Ensembl" id="ENSCCRT00000161902.1">
    <property type="protein sequence ID" value="ENSCCRP00000113903.1"/>
    <property type="gene ID" value="ENSCCRG00000064721.1"/>
</dbReference>
<keyword evidence="4" id="KW-1185">Reference proteome</keyword>
<feature type="transmembrane region" description="Helical" evidence="2">
    <location>
        <begin position="169"/>
        <end position="188"/>
    </location>
</feature>
<feature type="compositionally biased region" description="Basic and acidic residues" evidence="1">
    <location>
        <begin position="99"/>
        <end position="123"/>
    </location>
</feature>
<reference evidence="3" key="2">
    <citation type="submission" date="2025-09" db="UniProtKB">
        <authorList>
            <consortium name="Ensembl"/>
        </authorList>
    </citation>
    <scope>IDENTIFICATION</scope>
</reference>
<feature type="transmembrane region" description="Helical" evidence="2">
    <location>
        <begin position="209"/>
        <end position="230"/>
    </location>
</feature>
<keyword evidence="2" id="KW-1133">Transmembrane helix</keyword>
<evidence type="ECO:0000256" key="2">
    <source>
        <dbReference type="SAM" id="Phobius"/>
    </source>
</evidence>
<accession>A0A9J7Y540</accession>
<sequence length="243" mass="26471">ESEEEEEKGVSVSSPALCSVSPPAPCLERGGGRHNSTVTTGNGREQQTEVISKPRGCADDSLCVRLQGSPPPKLLSAAPYVSCWLFLLLVSLFVANSPHPEHQEKSSSTKRGDAPSATGEEKFPGIPQELYRDCTGPPDPAGSRALGHHRSQQDLVPIVGGERWLLSNTIHDVAATLLYLSTIGIMIYKTQKNSYCNLDVYKHHCLYKVYLTASIFACLTASVYLLSAIYCSYRKCRGEQTVI</sequence>
<feature type="compositionally biased region" description="Polar residues" evidence="1">
    <location>
        <begin position="34"/>
        <end position="50"/>
    </location>
</feature>